<keyword evidence="4 11" id="KW-0732">Signal</keyword>
<dbReference type="EMBL" id="JADCNM010000001">
    <property type="protein sequence ID" value="KAG0500196.1"/>
    <property type="molecule type" value="Genomic_DNA"/>
</dbReference>
<feature type="signal peptide" evidence="11">
    <location>
        <begin position="1"/>
        <end position="22"/>
    </location>
</feature>
<keyword evidence="3 10" id="KW-0812">Transmembrane</keyword>
<reference evidence="13 14" key="1">
    <citation type="journal article" date="2020" name="Nat. Food">
        <title>A phased Vanilla planifolia genome enables genetic improvement of flavour and production.</title>
        <authorList>
            <person name="Hasing T."/>
            <person name="Tang H."/>
            <person name="Brym M."/>
            <person name="Khazi F."/>
            <person name="Huang T."/>
            <person name="Chambers A.H."/>
        </authorList>
    </citation>
    <scope>NUCLEOTIDE SEQUENCE [LARGE SCALE GENOMIC DNA]</scope>
    <source>
        <tissue evidence="13">Leaf</tissue>
    </source>
</reference>
<evidence type="ECO:0000256" key="3">
    <source>
        <dbReference type="ARBA" id="ARBA00022692"/>
    </source>
</evidence>
<dbReference type="InterPro" id="IPR017441">
    <property type="entry name" value="Protein_kinase_ATP_BS"/>
</dbReference>
<evidence type="ECO:0000259" key="12">
    <source>
        <dbReference type="PROSITE" id="PS50011"/>
    </source>
</evidence>
<dbReference type="GO" id="GO:0005524">
    <property type="term" value="F:ATP binding"/>
    <property type="evidence" value="ECO:0007669"/>
    <property type="project" value="UniProtKB-UniRule"/>
</dbReference>
<dbReference type="InterPro" id="IPR000719">
    <property type="entry name" value="Prot_kinase_dom"/>
</dbReference>
<dbReference type="GO" id="GO:0004672">
    <property type="term" value="F:protein kinase activity"/>
    <property type="evidence" value="ECO:0007669"/>
    <property type="project" value="InterPro"/>
</dbReference>
<evidence type="ECO:0000256" key="6">
    <source>
        <dbReference type="ARBA" id="ARBA00022840"/>
    </source>
</evidence>
<evidence type="ECO:0000256" key="8">
    <source>
        <dbReference type="ARBA" id="ARBA00023136"/>
    </source>
</evidence>
<dbReference type="Gene3D" id="3.30.200.20">
    <property type="entry name" value="Phosphorylase Kinase, domain 1"/>
    <property type="match status" value="1"/>
</dbReference>
<keyword evidence="5 9" id="KW-0547">Nucleotide-binding</keyword>
<feature type="transmembrane region" description="Helical" evidence="10">
    <location>
        <begin position="79"/>
        <end position="100"/>
    </location>
</feature>
<proteinExistence type="predicted"/>
<sequence>MSFFVSIVLLLQLIGISSLAEGLSNDCPPFLVRRPGNQTALHPRKQPRELWQRRDFEAVVLFQERDNPHSTLFRNLPSVIVGAVLLVLLIPASVLLLCSYRKHRKKKKTRLKVEQFLATYKSTKLSRYSFADIKKMTGRFKHKLGQGGFGSVYKGDLSNGIPVAVKMLESSTSNGEEFVNEVSTIGKIHHVHIVRLLGFCSQRHKPSAGLRIHAK</sequence>
<dbReference type="InterPro" id="IPR011009">
    <property type="entry name" value="Kinase-like_dom_sf"/>
</dbReference>
<dbReference type="GO" id="GO:0016020">
    <property type="term" value="C:membrane"/>
    <property type="evidence" value="ECO:0007669"/>
    <property type="project" value="UniProtKB-SubCell"/>
</dbReference>
<dbReference type="AlphaFoldDB" id="A0A835RXQ1"/>
<dbReference type="PROSITE" id="PS00107">
    <property type="entry name" value="PROTEIN_KINASE_ATP"/>
    <property type="match status" value="1"/>
</dbReference>
<evidence type="ECO:0000256" key="2">
    <source>
        <dbReference type="ARBA" id="ARBA00022679"/>
    </source>
</evidence>
<keyword evidence="7 10" id="KW-1133">Transmembrane helix</keyword>
<comment type="subcellular location">
    <subcellularLocation>
        <location evidence="1">Membrane</location>
        <topology evidence="1">Single-pass membrane protein</topology>
    </subcellularLocation>
</comment>
<evidence type="ECO:0000256" key="4">
    <source>
        <dbReference type="ARBA" id="ARBA00022729"/>
    </source>
</evidence>
<keyword evidence="2" id="KW-0808">Transferase</keyword>
<protein>
    <recommendedName>
        <fullName evidence="12">Protein kinase domain-containing protein</fullName>
    </recommendedName>
</protein>
<comment type="caution">
    <text evidence="13">The sequence shown here is derived from an EMBL/GenBank/DDBJ whole genome shotgun (WGS) entry which is preliminary data.</text>
</comment>
<feature type="chain" id="PRO_5032762140" description="Protein kinase domain-containing protein" evidence="11">
    <location>
        <begin position="23"/>
        <end position="215"/>
    </location>
</feature>
<dbReference type="Pfam" id="PF07714">
    <property type="entry name" value="PK_Tyr_Ser-Thr"/>
    <property type="match status" value="1"/>
</dbReference>
<evidence type="ECO:0000313" key="14">
    <source>
        <dbReference type="Proteomes" id="UP000639772"/>
    </source>
</evidence>
<dbReference type="Proteomes" id="UP000639772">
    <property type="component" value="Chromosome 1"/>
</dbReference>
<evidence type="ECO:0000256" key="11">
    <source>
        <dbReference type="SAM" id="SignalP"/>
    </source>
</evidence>
<evidence type="ECO:0000256" key="10">
    <source>
        <dbReference type="SAM" id="Phobius"/>
    </source>
</evidence>
<dbReference type="InterPro" id="IPR001245">
    <property type="entry name" value="Ser-Thr/Tyr_kinase_cat_dom"/>
</dbReference>
<feature type="binding site" evidence="9">
    <location>
        <position position="166"/>
    </location>
    <ligand>
        <name>ATP</name>
        <dbReference type="ChEBI" id="CHEBI:30616"/>
    </ligand>
</feature>
<dbReference type="PROSITE" id="PS50011">
    <property type="entry name" value="PROTEIN_KINASE_DOM"/>
    <property type="match status" value="1"/>
</dbReference>
<dbReference type="OrthoDB" id="544400at2759"/>
<organism evidence="13 14">
    <name type="scientific">Vanilla planifolia</name>
    <name type="common">Vanilla</name>
    <dbReference type="NCBI Taxonomy" id="51239"/>
    <lineage>
        <taxon>Eukaryota</taxon>
        <taxon>Viridiplantae</taxon>
        <taxon>Streptophyta</taxon>
        <taxon>Embryophyta</taxon>
        <taxon>Tracheophyta</taxon>
        <taxon>Spermatophyta</taxon>
        <taxon>Magnoliopsida</taxon>
        <taxon>Liliopsida</taxon>
        <taxon>Asparagales</taxon>
        <taxon>Orchidaceae</taxon>
        <taxon>Vanilloideae</taxon>
        <taxon>Vanilleae</taxon>
        <taxon>Vanilla</taxon>
    </lineage>
</organism>
<name>A0A835RXQ1_VANPL</name>
<keyword evidence="6 9" id="KW-0067">ATP-binding</keyword>
<accession>A0A835RXQ1</accession>
<dbReference type="SUPFAM" id="SSF56112">
    <property type="entry name" value="Protein kinase-like (PK-like)"/>
    <property type="match status" value="1"/>
</dbReference>
<evidence type="ECO:0000256" key="9">
    <source>
        <dbReference type="PROSITE-ProRule" id="PRU10141"/>
    </source>
</evidence>
<feature type="domain" description="Protein kinase" evidence="12">
    <location>
        <begin position="138"/>
        <end position="215"/>
    </location>
</feature>
<keyword evidence="8 10" id="KW-0472">Membrane</keyword>
<dbReference type="PANTHER" id="PTHR47974">
    <property type="entry name" value="OS07G0415500 PROTEIN"/>
    <property type="match status" value="1"/>
</dbReference>
<evidence type="ECO:0000256" key="1">
    <source>
        <dbReference type="ARBA" id="ARBA00004167"/>
    </source>
</evidence>
<dbReference type="PANTHER" id="PTHR47974:SF9">
    <property type="entry name" value="RECEPTOR-LIKE SERINE_THREONINE-PROTEIN KINASE"/>
    <property type="match status" value="1"/>
</dbReference>
<evidence type="ECO:0000256" key="7">
    <source>
        <dbReference type="ARBA" id="ARBA00022989"/>
    </source>
</evidence>
<evidence type="ECO:0000256" key="5">
    <source>
        <dbReference type="ARBA" id="ARBA00022741"/>
    </source>
</evidence>
<evidence type="ECO:0000313" key="13">
    <source>
        <dbReference type="EMBL" id="KAG0500196.1"/>
    </source>
</evidence>
<dbReference type="FunFam" id="3.30.200.20:FF:000178">
    <property type="entry name" value="serine/threonine-protein kinase PBS1-like"/>
    <property type="match status" value="1"/>
</dbReference>
<gene>
    <name evidence="13" type="ORF">HPP92_000268</name>
</gene>